<sequence length="289" mass="32095">MMAWRKEGLQKYFVIFLNQDLSTKQADYRIAISASNICSAVHSNICDSPIQQFLDLLTYISMSRIEVASQVGDIQVKRALGAFIMRTMARSHQSYWINSVVQNDPLVMLLFVASSLLIFGAWLVSKRRRPQLKTIYDLEKDFFSFSREASAVIEILAFVIHAGNVKSRCSGEKELTMGDHLVFNVDPLVKTETVDSQARKASESSGDTVHVSLPSVASSSVVVSVGDEGKDYSGTPLDLRDPQLLAMAAARRRFLEAEYDEYAATNASGAAFCRSAALIVSLMLPWKYK</sequence>
<dbReference type="AlphaFoldDB" id="A0A8K0HZ08"/>
<evidence type="ECO:0000256" key="1">
    <source>
        <dbReference type="SAM" id="Phobius"/>
    </source>
</evidence>
<evidence type="ECO:0000313" key="3">
    <source>
        <dbReference type="Proteomes" id="UP000797356"/>
    </source>
</evidence>
<dbReference type="InterPro" id="IPR033275">
    <property type="entry name" value="MARCH-like"/>
</dbReference>
<keyword evidence="1" id="KW-1133">Transmembrane helix</keyword>
<dbReference type="InterPro" id="IPR022143">
    <property type="entry name" value="DUF3675"/>
</dbReference>
<keyword evidence="3" id="KW-1185">Reference proteome</keyword>
<evidence type="ECO:0000313" key="2">
    <source>
        <dbReference type="EMBL" id="KAG1330790.1"/>
    </source>
</evidence>
<reference evidence="2" key="2">
    <citation type="submission" date="2019-07" db="EMBL/GenBank/DDBJ databases">
        <authorList>
            <person name="Yang Y."/>
            <person name="Bocs S."/>
            <person name="Baudouin L."/>
        </authorList>
    </citation>
    <scope>NUCLEOTIDE SEQUENCE</scope>
    <source>
        <tissue evidence="2">Spear leaf of Hainan Tall coconut</tissue>
    </source>
</reference>
<keyword evidence="1" id="KW-0472">Membrane</keyword>
<dbReference type="Proteomes" id="UP000797356">
    <property type="component" value="Chromosome 2"/>
</dbReference>
<dbReference type="PANTHER" id="PTHR23012:SF215">
    <property type="entry name" value="RING_FYVE_PHD ZINC FINGER SUPERFAMILY PROTEIN"/>
    <property type="match status" value="1"/>
</dbReference>
<comment type="caution">
    <text evidence="2">The sequence shown here is derived from an EMBL/GenBank/DDBJ whole genome shotgun (WGS) entry which is preliminary data.</text>
</comment>
<organism evidence="2 3">
    <name type="scientific">Cocos nucifera</name>
    <name type="common">Coconut palm</name>
    <dbReference type="NCBI Taxonomy" id="13894"/>
    <lineage>
        <taxon>Eukaryota</taxon>
        <taxon>Viridiplantae</taxon>
        <taxon>Streptophyta</taxon>
        <taxon>Embryophyta</taxon>
        <taxon>Tracheophyta</taxon>
        <taxon>Spermatophyta</taxon>
        <taxon>Magnoliopsida</taxon>
        <taxon>Liliopsida</taxon>
        <taxon>Arecaceae</taxon>
        <taxon>Arecoideae</taxon>
        <taxon>Cocoseae</taxon>
        <taxon>Attaleinae</taxon>
        <taxon>Cocos</taxon>
    </lineage>
</organism>
<dbReference type="GO" id="GO:0016567">
    <property type="term" value="P:protein ubiquitination"/>
    <property type="evidence" value="ECO:0007669"/>
    <property type="project" value="TreeGrafter"/>
</dbReference>
<gene>
    <name evidence="2" type="ORF">COCNU_02G007580</name>
</gene>
<dbReference type="PANTHER" id="PTHR23012">
    <property type="entry name" value="RING/FYVE/PHD ZINC FINGER DOMAIN-CONTAINING"/>
    <property type="match status" value="1"/>
</dbReference>
<name>A0A8K0HZ08_COCNU</name>
<dbReference type="Pfam" id="PF12428">
    <property type="entry name" value="DUF3675"/>
    <property type="match status" value="1"/>
</dbReference>
<feature type="transmembrane region" description="Helical" evidence="1">
    <location>
        <begin position="106"/>
        <end position="124"/>
    </location>
</feature>
<protein>
    <submittedName>
        <fullName evidence="2">Uncharacterized protein</fullName>
    </submittedName>
</protein>
<accession>A0A8K0HZ08</accession>
<dbReference type="GO" id="GO:0004842">
    <property type="term" value="F:ubiquitin-protein transferase activity"/>
    <property type="evidence" value="ECO:0007669"/>
    <property type="project" value="TreeGrafter"/>
</dbReference>
<dbReference type="GO" id="GO:0016020">
    <property type="term" value="C:membrane"/>
    <property type="evidence" value="ECO:0007669"/>
    <property type="project" value="TreeGrafter"/>
</dbReference>
<reference evidence="2" key="1">
    <citation type="journal article" date="2017" name="Gigascience">
        <title>The genome draft of coconut (Cocos nucifera).</title>
        <authorList>
            <person name="Xiao Y."/>
            <person name="Xu P."/>
            <person name="Fan H."/>
            <person name="Baudouin L."/>
            <person name="Xia W."/>
            <person name="Bocs S."/>
            <person name="Xu J."/>
            <person name="Li Q."/>
            <person name="Guo A."/>
            <person name="Zhou L."/>
            <person name="Li J."/>
            <person name="Wu Y."/>
            <person name="Ma Z."/>
            <person name="Armero A."/>
            <person name="Issali A.E."/>
            <person name="Liu N."/>
            <person name="Peng M."/>
            <person name="Yang Y."/>
        </authorList>
    </citation>
    <scope>NUCLEOTIDE SEQUENCE</scope>
    <source>
        <tissue evidence="2">Spear leaf of Hainan Tall coconut</tissue>
    </source>
</reference>
<proteinExistence type="predicted"/>
<dbReference type="EMBL" id="CM017873">
    <property type="protein sequence ID" value="KAG1330790.1"/>
    <property type="molecule type" value="Genomic_DNA"/>
</dbReference>
<keyword evidence="1" id="KW-0812">Transmembrane</keyword>